<evidence type="ECO:0000313" key="5">
    <source>
        <dbReference type="EMBL" id="MCK0087823.1"/>
    </source>
</evidence>
<comment type="cofactor">
    <cofactor evidence="4">
        <name>Mg(2+)</name>
        <dbReference type="ChEBI" id="CHEBI:18420"/>
    </cofactor>
    <text evidence="4">Divalent metal ions. Mg(2+) is the most effective.</text>
</comment>
<evidence type="ECO:0000313" key="6">
    <source>
        <dbReference type="EMBL" id="MDB1999454.1"/>
    </source>
</evidence>
<protein>
    <recommendedName>
        <fullName evidence="1">Acid sugar phosphatase</fullName>
        <ecNumber evidence="1">3.1.3.-</ecNumber>
    </recommendedName>
</protein>
<evidence type="ECO:0000256" key="2">
    <source>
        <dbReference type="PIRSR" id="PIRSR000915-1"/>
    </source>
</evidence>
<reference evidence="6" key="3">
    <citation type="submission" date="2023-01" db="EMBL/GenBank/DDBJ databases">
        <title>Human gut microbiome strain richness.</title>
        <authorList>
            <person name="Chen-Liaw A."/>
        </authorList>
    </citation>
    <scope>NUCLEOTIDE SEQUENCE</scope>
    <source>
        <strain evidence="6">B1_m1001713B170214d0_201011</strain>
    </source>
</reference>
<feature type="binding site" evidence="3">
    <location>
        <position position="196"/>
    </location>
    <ligand>
        <name>substrate</name>
    </ligand>
</feature>
<feature type="binding site" evidence="4">
    <location>
        <position position="221"/>
    </location>
    <ligand>
        <name>Mg(2+)</name>
        <dbReference type="ChEBI" id="CHEBI:18420"/>
    </ligand>
</feature>
<proteinExistence type="inferred from homology"/>
<gene>
    <name evidence="7" type="primary">yutF</name>
    <name evidence="7" type="ORF">CSLFYP84_02994</name>
    <name evidence="5" type="ORF">K5I21_18515</name>
    <name evidence="6" type="ORF">PM006_04525</name>
</gene>
<reference evidence="5" key="2">
    <citation type="journal article" date="2022" name="Cell Host Microbe">
        <title>Colonization of the live biotherapeutic product VE303 and modulation of the microbiota and metabolites in healthy volunteers.</title>
        <authorList>
            <person name="Dsouza M."/>
            <person name="Menon R."/>
            <person name="Crossette E."/>
            <person name="Bhattarai S.K."/>
            <person name="Schneider J."/>
            <person name="Kim Y.G."/>
            <person name="Reddy S."/>
            <person name="Caballero S."/>
            <person name="Felix C."/>
            <person name="Cornacchione L."/>
            <person name="Hendrickson J."/>
            <person name="Watson A.R."/>
            <person name="Minot S.S."/>
            <person name="Greenfield N."/>
            <person name="Schopf L."/>
            <person name="Szabady R."/>
            <person name="Patarroyo J."/>
            <person name="Smith W."/>
            <person name="Harrison P."/>
            <person name="Kuijper E.J."/>
            <person name="Kelly C.P."/>
            <person name="Olle B."/>
            <person name="Bobilev D."/>
            <person name="Silber J.L."/>
            <person name="Bucci V."/>
            <person name="Roberts B."/>
            <person name="Faith J."/>
            <person name="Norman J.M."/>
        </authorList>
    </citation>
    <scope>NUCLEOTIDE SEQUENCE</scope>
    <source>
        <strain evidence="5">VE303-04</strain>
    </source>
</reference>
<dbReference type="Pfam" id="PF13344">
    <property type="entry name" value="Hydrolase_6"/>
    <property type="match status" value="1"/>
</dbReference>
<feature type="active site" description="Proton donor" evidence="2">
    <location>
        <position position="19"/>
    </location>
</feature>
<dbReference type="EMBL" id="JAQLGM010000007">
    <property type="protein sequence ID" value="MDB1999454.1"/>
    <property type="molecule type" value="Genomic_DNA"/>
</dbReference>
<evidence type="ECO:0000256" key="3">
    <source>
        <dbReference type="PIRSR" id="PIRSR000915-2"/>
    </source>
</evidence>
<dbReference type="Pfam" id="PF13242">
    <property type="entry name" value="Hydrolase_like"/>
    <property type="match status" value="1"/>
</dbReference>
<dbReference type="InterPro" id="IPR036412">
    <property type="entry name" value="HAD-like_sf"/>
</dbReference>
<dbReference type="Gene3D" id="3.40.50.1000">
    <property type="entry name" value="HAD superfamily/HAD-like"/>
    <property type="match status" value="2"/>
</dbReference>
<evidence type="ECO:0000256" key="1">
    <source>
        <dbReference type="PIRNR" id="PIRNR000915"/>
    </source>
</evidence>
<dbReference type="GO" id="GO:0005737">
    <property type="term" value="C:cytoplasm"/>
    <property type="evidence" value="ECO:0007669"/>
    <property type="project" value="TreeGrafter"/>
</dbReference>
<keyword evidence="1 4" id="KW-0479">Metal-binding</keyword>
<keyword evidence="1 4" id="KW-0460">Magnesium</keyword>
<reference evidence="7" key="1">
    <citation type="submission" date="2019-11" db="EMBL/GenBank/DDBJ databases">
        <authorList>
            <person name="Feng L."/>
        </authorList>
    </citation>
    <scope>NUCLEOTIDE SEQUENCE</scope>
    <source>
        <strain evidence="7">CsymbiosumLFYP84</strain>
    </source>
</reference>
<dbReference type="AlphaFoldDB" id="A0A6N3GBS0"/>
<dbReference type="PANTHER" id="PTHR19288:SF46">
    <property type="entry name" value="HALOACID DEHALOGENASE-LIKE HYDROLASE DOMAIN-CONTAINING PROTEIN 2"/>
    <property type="match status" value="1"/>
</dbReference>
<dbReference type="EMBL" id="CACRUA010000032">
    <property type="protein sequence ID" value="VYU62158.1"/>
    <property type="molecule type" value="Genomic_DNA"/>
</dbReference>
<dbReference type="Proteomes" id="UP001203136">
    <property type="component" value="Unassembled WGS sequence"/>
</dbReference>
<feature type="binding site" evidence="4">
    <location>
        <position position="19"/>
    </location>
    <ligand>
        <name>Mg(2+)</name>
        <dbReference type="ChEBI" id="CHEBI:18420"/>
    </ligand>
</feature>
<dbReference type="Proteomes" id="UP001300871">
    <property type="component" value="Unassembled WGS sequence"/>
</dbReference>
<organism evidence="7">
    <name type="scientific">Clostridium symbiosum</name>
    <name type="common">Bacteroides symbiosus</name>
    <dbReference type="NCBI Taxonomy" id="1512"/>
    <lineage>
        <taxon>Bacteria</taxon>
        <taxon>Bacillati</taxon>
        <taxon>Bacillota</taxon>
        <taxon>Clostridia</taxon>
        <taxon>Lachnospirales</taxon>
        <taxon>Lachnospiraceae</taxon>
        <taxon>Otoolea</taxon>
    </lineage>
</organism>
<dbReference type="InterPro" id="IPR023214">
    <property type="entry name" value="HAD_sf"/>
</dbReference>
<keyword evidence="7" id="KW-0378">Hydrolase</keyword>
<dbReference type="PIRSF" id="PIRSF000915">
    <property type="entry name" value="PGP-type_phosphatase"/>
    <property type="match status" value="1"/>
</dbReference>
<comment type="similarity">
    <text evidence="1">Belongs to the HAD-like hydrolase superfamily. NagD family.</text>
</comment>
<dbReference type="PANTHER" id="PTHR19288">
    <property type="entry name" value="4-NITROPHENYLPHOSPHATASE-RELATED"/>
    <property type="match status" value="1"/>
</dbReference>
<accession>A0A6N3GBS0</accession>
<comment type="function">
    <text evidence="1">Catalyzes the dephosphorylation of 2-6 carbon acid sugars in vitro.</text>
</comment>
<name>A0A6N3GBS0_CLOSY</name>
<dbReference type="InterPro" id="IPR006357">
    <property type="entry name" value="HAD-SF_hydro_IIA"/>
</dbReference>
<feature type="active site" description="Nucleophile" evidence="2">
    <location>
        <position position="17"/>
    </location>
</feature>
<feature type="binding site" evidence="4">
    <location>
        <position position="17"/>
    </location>
    <ligand>
        <name>Mg(2+)</name>
        <dbReference type="ChEBI" id="CHEBI:18420"/>
    </ligand>
</feature>
<evidence type="ECO:0000313" key="7">
    <source>
        <dbReference type="EMBL" id="VYU62158.1"/>
    </source>
</evidence>
<evidence type="ECO:0000256" key="4">
    <source>
        <dbReference type="PIRSR" id="PIRSR000915-3"/>
    </source>
</evidence>
<dbReference type="EC" id="3.1.3.-" evidence="1"/>
<dbReference type="RefSeq" id="WP_024739791.1">
    <property type="nucleotide sequence ID" value="NZ_BAABZD010000008.1"/>
</dbReference>
<dbReference type="NCBIfam" id="TIGR01460">
    <property type="entry name" value="HAD-SF-IIA"/>
    <property type="match status" value="1"/>
</dbReference>
<sequence>MTGGREILKEISLFVLDMDGTFYLGDRRLDGALEFIHAVEAAGKKFLFFTNNSSKSPEDYIRKLEKMDCRISRDQIVTSGDVTIRYLKECYGGKTVYLMGTKALEASFRQAGIRLLPTDGEAAREEQPDVVVIGFDTELTYEKLERACTFIRNGAVFLATHLDINCPVEGGFIPDCGAMCAAIALSTGVQPKYLGKPFKETVDMVLEHTGTEKEAVAFVGDRIYTDVATGVNNGAKGFLVLTGETKAEDVEKSSVRPDAVFESLGEMKGYL</sequence>
<dbReference type="EMBL" id="JAINVB010000001">
    <property type="protein sequence ID" value="MCK0087823.1"/>
    <property type="molecule type" value="Genomic_DNA"/>
</dbReference>
<dbReference type="SUPFAM" id="SSF56784">
    <property type="entry name" value="HAD-like"/>
    <property type="match status" value="1"/>
</dbReference>
<dbReference type="GO" id="GO:0016791">
    <property type="term" value="F:phosphatase activity"/>
    <property type="evidence" value="ECO:0007669"/>
    <property type="project" value="TreeGrafter"/>
</dbReference>
<dbReference type="GO" id="GO:0046872">
    <property type="term" value="F:metal ion binding"/>
    <property type="evidence" value="ECO:0007669"/>
    <property type="project" value="UniProtKB-KW"/>
</dbReference>